<feature type="active site" evidence="4">
    <location>
        <position position="133"/>
    </location>
</feature>
<comment type="caution">
    <text evidence="7">The sequence shown here is derived from an EMBL/GenBank/DDBJ whole genome shotgun (WGS) entry which is preliminary data.</text>
</comment>
<dbReference type="OMA" id="PPGYHML"/>
<gene>
    <name evidence="7" type="ORF">EV203_10537</name>
    <name evidence="6" type="ORF">HKI81_05390</name>
</gene>
<sequence>MKNKCIVLIGSSTGGPRALEYLLSSLPENIGVPFIVVQHMPQKFTSLMAERLDIKCKIKVKEAEDGEVVRSDVAYITPGDKHLLLVKEGDEVKIKLLEQFDSIYKPSIDATFISASKLDSCIIAVILTGMGSDGSKGIRFLKEKKAFIISQDVESSIAKGMPYSAIKTGLVDKILPLDKIPQEIIEKVREFYGNQSIY</sequence>
<evidence type="ECO:0000256" key="4">
    <source>
        <dbReference type="PROSITE-ProRule" id="PRU00050"/>
    </source>
</evidence>
<dbReference type="GO" id="GO:0005737">
    <property type="term" value="C:cytoplasm"/>
    <property type="evidence" value="ECO:0007669"/>
    <property type="project" value="InterPro"/>
</dbReference>
<dbReference type="RefSeq" id="WP_011025693.1">
    <property type="nucleotide sequence ID" value="NZ_JABEQB010000012.1"/>
</dbReference>
<proteinExistence type="predicted"/>
<feature type="domain" description="CheB-type methylesterase" evidence="5">
    <location>
        <begin position="1"/>
        <end position="191"/>
    </location>
</feature>
<dbReference type="AlphaFoldDB" id="A0A4R2KC42"/>
<name>A0A4R2KC42_9THEO</name>
<evidence type="ECO:0000256" key="2">
    <source>
        <dbReference type="ARBA" id="ARBA00039140"/>
    </source>
</evidence>
<dbReference type="Pfam" id="PF01339">
    <property type="entry name" value="CheB_methylest"/>
    <property type="match status" value="1"/>
</dbReference>
<comment type="catalytic activity">
    <reaction evidence="3">
        <text>[protein]-L-glutamate 5-O-methyl ester + H2O = L-glutamyl-[protein] + methanol + H(+)</text>
        <dbReference type="Rhea" id="RHEA:23236"/>
        <dbReference type="Rhea" id="RHEA-COMP:10208"/>
        <dbReference type="Rhea" id="RHEA-COMP:10311"/>
        <dbReference type="ChEBI" id="CHEBI:15377"/>
        <dbReference type="ChEBI" id="CHEBI:15378"/>
        <dbReference type="ChEBI" id="CHEBI:17790"/>
        <dbReference type="ChEBI" id="CHEBI:29973"/>
        <dbReference type="ChEBI" id="CHEBI:82795"/>
        <dbReference type="EC" id="3.1.1.61"/>
    </reaction>
</comment>
<dbReference type="Proteomes" id="UP000529861">
    <property type="component" value="Unassembled WGS sequence"/>
</dbReference>
<protein>
    <recommendedName>
        <fullName evidence="2">protein-glutamate methylesterase</fullName>
        <ecNumber evidence="2">3.1.1.61</ecNumber>
    </recommendedName>
</protein>
<organism evidence="7 8">
    <name type="scientific">Caldanaerobacter subterraneus</name>
    <dbReference type="NCBI Taxonomy" id="911092"/>
    <lineage>
        <taxon>Bacteria</taxon>
        <taxon>Bacillati</taxon>
        <taxon>Bacillota</taxon>
        <taxon>Clostridia</taxon>
        <taxon>Thermoanaerobacterales</taxon>
        <taxon>Thermoanaerobacteraceae</taxon>
        <taxon>Caldanaerobacter</taxon>
    </lineage>
</organism>
<dbReference type="SUPFAM" id="SSF52738">
    <property type="entry name" value="Methylesterase CheB, C-terminal domain"/>
    <property type="match status" value="1"/>
</dbReference>
<evidence type="ECO:0000313" key="8">
    <source>
        <dbReference type="Proteomes" id="UP000294886"/>
    </source>
</evidence>
<dbReference type="Proteomes" id="UP000294886">
    <property type="component" value="Unassembled WGS sequence"/>
</dbReference>
<dbReference type="PANTHER" id="PTHR42872">
    <property type="entry name" value="PROTEIN-GLUTAMATE METHYLESTERASE/PROTEIN-GLUTAMINE GLUTAMINASE"/>
    <property type="match status" value="1"/>
</dbReference>
<dbReference type="GO" id="GO:0006935">
    <property type="term" value="P:chemotaxis"/>
    <property type="evidence" value="ECO:0007669"/>
    <property type="project" value="UniProtKB-UniRule"/>
</dbReference>
<dbReference type="PANTHER" id="PTHR42872:SF3">
    <property type="entry name" value="PROTEIN-GLUTAMATE METHYLESTERASE_PROTEIN-GLUTAMINE GLUTAMINASE 1"/>
    <property type="match status" value="1"/>
</dbReference>
<dbReference type="CDD" id="cd16432">
    <property type="entry name" value="CheB_Rec"/>
    <property type="match status" value="1"/>
</dbReference>
<dbReference type="PROSITE" id="PS50122">
    <property type="entry name" value="CHEB"/>
    <property type="match status" value="1"/>
</dbReference>
<dbReference type="EMBL" id="JABEQB010000012">
    <property type="protein sequence ID" value="NNG66675.1"/>
    <property type="molecule type" value="Genomic_DNA"/>
</dbReference>
<dbReference type="EC" id="3.1.1.61" evidence="2"/>
<feature type="active site" evidence="4">
    <location>
        <position position="12"/>
    </location>
</feature>
<evidence type="ECO:0000313" key="6">
    <source>
        <dbReference type="EMBL" id="NNG66675.1"/>
    </source>
</evidence>
<feature type="active site" evidence="4">
    <location>
        <position position="39"/>
    </location>
</feature>
<keyword evidence="4" id="KW-0145">Chemotaxis</keyword>
<dbReference type="Gene3D" id="3.40.50.180">
    <property type="entry name" value="Methylesterase CheB, C-terminal domain"/>
    <property type="match status" value="1"/>
</dbReference>
<dbReference type="InterPro" id="IPR000673">
    <property type="entry name" value="Sig_transdc_resp-reg_Me-estase"/>
</dbReference>
<evidence type="ECO:0000256" key="1">
    <source>
        <dbReference type="ARBA" id="ARBA00022801"/>
    </source>
</evidence>
<reference evidence="7 8" key="1">
    <citation type="submission" date="2019-03" db="EMBL/GenBank/DDBJ databases">
        <title>Genomic Encyclopedia of Type Strains, Phase IV (KMG-IV): sequencing the most valuable type-strain genomes for metagenomic binning, comparative biology and taxonomic classification.</title>
        <authorList>
            <person name="Goeker M."/>
        </authorList>
    </citation>
    <scope>NUCLEOTIDE SEQUENCE [LARGE SCALE GENOMIC DNA]</scope>
    <source>
        <strain evidence="7 8">DSM 13054</strain>
    </source>
</reference>
<reference evidence="6 9" key="2">
    <citation type="submission" date="2020-04" db="EMBL/GenBank/DDBJ databases">
        <title>Draft genome sequence of Caldanaerobacter sunterraneus. strain 1523vc isolated from Griffin hot spring, Kamchatka, Russia.</title>
        <authorList>
            <person name="Toshchakov S.V."/>
            <person name="Podosokorskaya O.A."/>
            <person name="Kublanov I.V."/>
            <person name="Korzhenkov A."/>
            <person name="Patrushev M.V."/>
        </authorList>
    </citation>
    <scope>NUCLEOTIDE SEQUENCE [LARGE SCALE GENOMIC DNA]</scope>
    <source>
        <strain evidence="6 9">1523vc</strain>
    </source>
</reference>
<evidence type="ECO:0000256" key="3">
    <source>
        <dbReference type="ARBA" id="ARBA00048267"/>
    </source>
</evidence>
<evidence type="ECO:0000313" key="9">
    <source>
        <dbReference type="Proteomes" id="UP000529861"/>
    </source>
</evidence>
<dbReference type="GO" id="GO:0008984">
    <property type="term" value="F:protein-glutamate methylesterase activity"/>
    <property type="evidence" value="ECO:0007669"/>
    <property type="project" value="UniProtKB-EC"/>
</dbReference>
<dbReference type="EMBL" id="SLWU01000005">
    <property type="protein sequence ID" value="TCO67776.1"/>
    <property type="molecule type" value="Genomic_DNA"/>
</dbReference>
<evidence type="ECO:0000259" key="5">
    <source>
        <dbReference type="PROSITE" id="PS50122"/>
    </source>
</evidence>
<accession>A0A4R2KC42</accession>
<keyword evidence="1 4" id="KW-0378">Hydrolase</keyword>
<evidence type="ECO:0000313" key="7">
    <source>
        <dbReference type="EMBL" id="TCO67776.1"/>
    </source>
</evidence>
<dbReference type="GO" id="GO:0000156">
    <property type="term" value="F:phosphorelay response regulator activity"/>
    <property type="evidence" value="ECO:0007669"/>
    <property type="project" value="InterPro"/>
</dbReference>
<dbReference type="InterPro" id="IPR035909">
    <property type="entry name" value="CheB_C"/>
</dbReference>